<evidence type="ECO:0000256" key="2">
    <source>
        <dbReference type="SAM" id="MobiDB-lite"/>
    </source>
</evidence>
<dbReference type="Proteomes" id="UP000705867">
    <property type="component" value="Unassembled WGS sequence"/>
</dbReference>
<keyword evidence="1" id="KW-0175">Coiled coil</keyword>
<proteinExistence type="predicted"/>
<sequence length="434" mass="48946">MTTGTQFSSQFNRIKGLSERRRLPRLGKIRLGFKLIKKTEKGEREYPAELPFFLLPSDVAKAYGGKVTVERAQELGVTRKDVLSFIAANTYRLAEDIEIMLPINDIGAVFPNAYKWYGNSRGVKCVGDGERAMRYDEGKKCMVEMECPCENLKTEQNPKGECTQRGHLSVLVPRVTMSGIYQIDLGSYHSIVDINSGIAYVEALIGRFALVPLTLRRVPMQTHHDGQKQTHYTIQLLSNVTLEQLSVLRADNQRILTHSQHLLLPPDDTNPAMDKEGEAVFASQEPEPEKPEEEGPEKSTAKQEPDKNAVRESVLAVMKARLAAANTLPELVAAWKQIGEELKEKKLALTADESTALTRIKDTRKREIEEQEKKEQEKNLQELIARAEKQLAEAADLDTLEHIWMTIEPMLDGEEKVKLMRIKDRRASELRGGA</sequence>
<reference evidence="3" key="1">
    <citation type="journal article" date="2021" name="bioRxiv">
        <title>Unraveling nitrogen, sulfur and carbon metabolic pathways and microbial community transcriptional responses to substrate deprivation and toxicity stresses in a bioreactor mimicking anoxic brackish coastal sediment conditions.</title>
        <authorList>
            <person name="Martins P.D."/>
            <person name="Echeveste M.J."/>
            <person name="Arshad A."/>
            <person name="Kurth J."/>
            <person name="Ouboter H."/>
            <person name="Jetten M.S.M."/>
            <person name="Welte C.U."/>
        </authorList>
    </citation>
    <scope>NUCLEOTIDE SEQUENCE</scope>
    <source>
        <strain evidence="3">MAG_39</strain>
    </source>
</reference>
<organism evidence="3 4">
    <name type="scientific">Candidatus Nitrobium versatile</name>
    <dbReference type="NCBI Taxonomy" id="2884831"/>
    <lineage>
        <taxon>Bacteria</taxon>
        <taxon>Pseudomonadati</taxon>
        <taxon>Nitrospirota</taxon>
        <taxon>Nitrospiria</taxon>
        <taxon>Nitrospirales</taxon>
        <taxon>Nitrospiraceae</taxon>
        <taxon>Candidatus Nitrobium</taxon>
    </lineage>
</organism>
<name>A0A953M3S6_9BACT</name>
<dbReference type="EMBL" id="JAIOIV010000151">
    <property type="protein sequence ID" value="MBZ0158430.1"/>
    <property type="molecule type" value="Genomic_DNA"/>
</dbReference>
<gene>
    <name evidence="3" type="ORF">K8I29_19705</name>
</gene>
<evidence type="ECO:0000256" key="1">
    <source>
        <dbReference type="SAM" id="Coils"/>
    </source>
</evidence>
<feature type="coiled-coil region" evidence="1">
    <location>
        <begin position="357"/>
        <end position="400"/>
    </location>
</feature>
<feature type="region of interest" description="Disordered" evidence="2">
    <location>
        <begin position="279"/>
        <end position="309"/>
    </location>
</feature>
<dbReference type="Pfam" id="PF18897">
    <property type="entry name" value="Gp3-like"/>
    <property type="match status" value="1"/>
</dbReference>
<comment type="caution">
    <text evidence="3">The sequence shown here is derived from an EMBL/GenBank/DDBJ whole genome shotgun (WGS) entry which is preliminary data.</text>
</comment>
<feature type="compositionally biased region" description="Basic and acidic residues" evidence="2">
    <location>
        <begin position="296"/>
        <end position="309"/>
    </location>
</feature>
<reference evidence="3" key="2">
    <citation type="submission" date="2021-08" db="EMBL/GenBank/DDBJ databases">
        <authorList>
            <person name="Dalcin Martins P."/>
        </authorList>
    </citation>
    <scope>NUCLEOTIDE SEQUENCE</scope>
    <source>
        <strain evidence="3">MAG_39</strain>
    </source>
</reference>
<evidence type="ECO:0000313" key="4">
    <source>
        <dbReference type="Proteomes" id="UP000705867"/>
    </source>
</evidence>
<accession>A0A953M3S6</accession>
<protein>
    <submittedName>
        <fullName evidence="3">Uncharacterized protein</fullName>
    </submittedName>
</protein>
<dbReference type="AlphaFoldDB" id="A0A953M3S6"/>
<dbReference type="InterPro" id="IPR043991">
    <property type="entry name" value="Gp3-like"/>
</dbReference>
<evidence type="ECO:0000313" key="3">
    <source>
        <dbReference type="EMBL" id="MBZ0158430.1"/>
    </source>
</evidence>